<evidence type="ECO:0000313" key="2">
    <source>
        <dbReference type="Proteomes" id="UP000248897"/>
    </source>
</evidence>
<dbReference type="EMBL" id="LS483469">
    <property type="protein sequence ID" value="SQI45126.1"/>
    <property type="molecule type" value="Genomic_DNA"/>
</dbReference>
<proteinExistence type="predicted"/>
<name>A0A2X4UZ11_SERPL</name>
<dbReference type="Proteomes" id="UP000248897">
    <property type="component" value="Chromosome 1"/>
</dbReference>
<accession>A0A2X4UZ11</accession>
<dbReference type="SUPFAM" id="SSF160940">
    <property type="entry name" value="Api92-like"/>
    <property type="match status" value="1"/>
</dbReference>
<organism evidence="1 2">
    <name type="scientific">Serratia plymuthica</name>
    <dbReference type="NCBI Taxonomy" id="82996"/>
    <lineage>
        <taxon>Bacteria</taxon>
        <taxon>Pseudomonadati</taxon>
        <taxon>Pseudomonadota</taxon>
        <taxon>Gammaproteobacteria</taxon>
        <taxon>Enterobacterales</taxon>
        <taxon>Yersiniaceae</taxon>
        <taxon>Serratia</taxon>
    </lineage>
</organism>
<sequence length="67" mass="7486">MLSEQFSCQVEHSWYMADVQRNGYDRYDRGEHVGGGRISTEAPESEVIYLTYADNDSVPLSPNSVAG</sequence>
<dbReference type="AlphaFoldDB" id="A0A2X4UZ11"/>
<dbReference type="Gene3D" id="3.30.70.1270">
    <property type="entry name" value="Api92-like domains"/>
    <property type="match status" value="1"/>
</dbReference>
<evidence type="ECO:0000313" key="1">
    <source>
        <dbReference type="EMBL" id="SQI45126.1"/>
    </source>
</evidence>
<protein>
    <submittedName>
        <fullName evidence="1">Uncharacterized protein</fullName>
    </submittedName>
</protein>
<gene>
    <name evidence="1" type="ORF">NCTC12961_05027</name>
</gene>
<reference evidence="1 2" key="1">
    <citation type="submission" date="2018-06" db="EMBL/GenBank/DDBJ databases">
        <authorList>
            <consortium name="Pathogen Informatics"/>
            <person name="Doyle S."/>
        </authorList>
    </citation>
    <scope>NUCLEOTIDE SEQUENCE [LARGE SCALE GENOMIC DNA]</scope>
    <source>
        <strain evidence="1 2">NCTC12961</strain>
    </source>
</reference>